<feature type="compositionally biased region" description="Low complexity" evidence="1">
    <location>
        <begin position="89"/>
        <end position="100"/>
    </location>
</feature>
<keyword evidence="2" id="KW-0732">Signal</keyword>
<reference evidence="3" key="1">
    <citation type="submission" date="2023-09" db="EMBL/GenBank/DDBJ databases">
        <title>Undibacterium sp. 20NA77.5 isolated from freshwater.</title>
        <authorList>
            <person name="Le V."/>
            <person name="Ko S.-R."/>
            <person name="Ahn C.-Y."/>
            <person name="Oh H.-M."/>
        </authorList>
    </citation>
    <scope>NUCLEOTIDE SEQUENCE</scope>
    <source>
        <strain evidence="3">20NA77.5</strain>
    </source>
</reference>
<evidence type="ECO:0000313" key="3">
    <source>
        <dbReference type="EMBL" id="WMW78939.1"/>
    </source>
</evidence>
<name>A0ABY9RE48_9BURK</name>
<keyword evidence="4" id="KW-1185">Reference proteome</keyword>
<feature type="compositionally biased region" description="Pro residues" evidence="1">
    <location>
        <begin position="75"/>
        <end position="88"/>
    </location>
</feature>
<dbReference type="RefSeq" id="WP_309480440.1">
    <property type="nucleotide sequence ID" value="NZ_CP133720.1"/>
</dbReference>
<proteinExistence type="predicted"/>
<feature type="region of interest" description="Disordered" evidence="1">
    <location>
        <begin position="31"/>
        <end position="120"/>
    </location>
</feature>
<feature type="chain" id="PRO_5047313704" evidence="2">
    <location>
        <begin position="30"/>
        <end position="140"/>
    </location>
</feature>
<protein>
    <submittedName>
        <fullName evidence="3">Uncharacterized protein</fullName>
    </submittedName>
</protein>
<evidence type="ECO:0000256" key="2">
    <source>
        <dbReference type="SAM" id="SignalP"/>
    </source>
</evidence>
<evidence type="ECO:0000313" key="4">
    <source>
        <dbReference type="Proteomes" id="UP001181355"/>
    </source>
</evidence>
<sequence>MLISGTKIKFVVLSIALTVCSLANETAWAAPQQGRKPGGMQRFEMRQRQMEEIRANRQAEKAARQQAKAEQQAANPPPQPQPQTPPPQQVSLSSTVQQSQGNIERDFKPNKLNRLTPEERMALRKQIREARREIYLQRNQ</sequence>
<accession>A0ABY9RE48</accession>
<evidence type="ECO:0000256" key="1">
    <source>
        <dbReference type="SAM" id="MobiDB-lite"/>
    </source>
</evidence>
<organism evidence="3 4">
    <name type="scientific">Undibacterium cyanobacteriorum</name>
    <dbReference type="NCBI Taxonomy" id="3073561"/>
    <lineage>
        <taxon>Bacteria</taxon>
        <taxon>Pseudomonadati</taxon>
        <taxon>Pseudomonadota</taxon>
        <taxon>Betaproteobacteria</taxon>
        <taxon>Burkholderiales</taxon>
        <taxon>Oxalobacteraceae</taxon>
        <taxon>Undibacterium</taxon>
    </lineage>
</organism>
<dbReference type="EMBL" id="CP133720">
    <property type="protein sequence ID" value="WMW78939.1"/>
    <property type="molecule type" value="Genomic_DNA"/>
</dbReference>
<feature type="compositionally biased region" description="Basic and acidic residues" evidence="1">
    <location>
        <begin position="43"/>
        <end position="63"/>
    </location>
</feature>
<gene>
    <name evidence="3" type="ORF">RF679_09705</name>
</gene>
<dbReference type="Proteomes" id="UP001181355">
    <property type="component" value="Chromosome"/>
</dbReference>
<feature type="compositionally biased region" description="Low complexity" evidence="1">
    <location>
        <begin position="64"/>
        <end position="74"/>
    </location>
</feature>
<feature type="signal peptide" evidence="2">
    <location>
        <begin position="1"/>
        <end position="29"/>
    </location>
</feature>